<dbReference type="PANTHER" id="PTHR11091:SF0">
    <property type="entry name" value="MALATE DEHYDROGENASE"/>
    <property type="match status" value="1"/>
</dbReference>
<evidence type="ECO:0008006" key="5">
    <source>
        <dbReference type="Google" id="ProtNLM"/>
    </source>
</evidence>
<dbReference type="SUPFAM" id="SSF89733">
    <property type="entry name" value="L-sulfolactate dehydrogenase-like"/>
    <property type="match status" value="1"/>
</dbReference>
<name>A0A1F7H208_9BACT</name>
<accession>A0A1F7H208</accession>
<comment type="caution">
    <text evidence="3">The sequence shown here is derived from an EMBL/GenBank/DDBJ whole genome shotgun (WGS) entry which is preliminary data.</text>
</comment>
<dbReference type="AlphaFoldDB" id="A0A1F7H208"/>
<dbReference type="GO" id="GO:0016491">
    <property type="term" value="F:oxidoreductase activity"/>
    <property type="evidence" value="ECO:0007669"/>
    <property type="project" value="UniProtKB-KW"/>
</dbReference>
<dbReference type="Gene3D" id="3.30.1370.60">
    <property type="entry name" value="Hypothetical oxidoreductase yiak, domain 2"/>
    <property type="match status" value="1"/>
</dbReference>
<dbReference type="Pfam" id="PF02615">
    <property type="entry name" value="Ldh_2"/>
    <property type="match status" value="1"/>
</dbReference>
<dbReference type="InterPro" id="IPR036111">
    <property type="entry name" value="Mal/L-sulfo/L-lacto_DH-like_sf"/>
</dbReference>
<dbReference type="InterPro" id="IPR043143">
    <property type="entry name" value="Mal/L-sulf/L-lact_DH-like_NADP"/>
</dbReference>
<dbReference type="InterPro" id="IPR003767">
    <property type="entry name" value="Malate/L-lactate_DH-like"/>
</dbReference>
<dbReference type="EMBL" id="MFZO01000030">
    <property type="protein sequence ID" value="OGK24742.1"/>
    <property type="molecule type" value="Genomic_DNA"/>
</dbReference>
<reference evidence="3 4" key="1">
    <citation type="journal article" date="2016" name="Nat. Commun.">
        <title>Thousands of microbial genomes shed light on interconnected biogeochemical processes in an aquifer system.</title>
        <authorList>
            <person name="Anantharaman K."/>
            <person name="Brown C.T."/>
            <person name="Hug L.A."/>
            <person name="Sharon I."/>
            <person name="Castelle C.J."/>
            <person name="Probst A.J."/>
            <person name="Thomas B.C."/>
            <person name="Singh A."/>
            <person name="Wilkins M.J."/>
            <person name="Karaoz U."/>
            <person name="Brodie E.L."/>
            <person name="Williams K.H."/>
            <person name="Hubbard S.S."/>
            <person name="Banfield J.F."/>
        </authorList>
    </citation>
    <scope>NUCLEOTIDE SEQUENCE [LARGE SCALE GENOMIC DNA]</scope>
</reference>
<organism evidence="3 4">
    <name type="scientific">Candidatus Roizmanbacteria bacterium RIFCSPHIGHO2_02_FULL_38_11</name>
    <dbReference type="NCBI Taxonomy" id="1802039"/>
    <lineage>
        <taxon>Bacteria</taxon>
        <taxon>Candidatus Roizmaniibacteriota</taxon>
    </lineage>
</organism>
<gene>
    <name evidence="3" type="ORF">A3C25_06140</name>
</gene>
<evidence type="ECO:0000256" key="1">
    <source>
        <dbReference type="ARBA" id="ARBA00006056"/>
    </source>
</evidence>
<proteinExistence type="inferred from homology"/>
<keyword evidence="2" id="KW-0560">Oxidoreductase</keyword>
<dbReference type="Proteomes" id="UP000177913">
    <property type="component" value="Unassembled WGS sequence"/>
</dbReference>
<evidence type="ECO:0000313" key="3">
    <source>
        <dbReference type="EMBL" id="OGK24742.1"/>
    </source>
</evidence>
<protein>
    <recommendedName>
        <fullName evidence="5">Lactate dehydrogenase</fullName>
    </recommendedName>
</protein>
<evidence type="ECO:0000256" key="2">
    <source>
        <dbReference type="ARBA" id="ARBA00023002"/>
    </source>
</evidence>
<comment type="similarity">
    <text evidence="1">Belongs to the LDH2/MDH2 oxidoreductase family.</text>
</comment>
<evidence type="ECO:0000313" key="4">
    <source>
        <dbReference type="Proteomes" id="UP000177913"/>
    </source>
</evidence>
<dbReference type="PANTHER" id="PTHR11091">
    <property type="entry name" value="OXIDOREDUCTASE-RELATED"/>
    <property type="match status" value="1"/>
</dbReference>
<sequence length="245" mass="26552">MLVGPLAMNEVIRLAKENGFGVVGTSGSSTSSGSLSYYVEKIAKVDLIGIVMAQSPESTPPYGGIEPLFGTNPIGFGFPAKNKPLIFDMGTSAISFGAILEAKALGKKLPMNVALDKEGNITDDPNKAIDGATLSFDRSHKGAGLAMMVEILAGLWPGAWFTVHNKEAGWGNLFMAFSPDLLMDLNEFKERVNLLVETVRNSKTKDGKKVRISGERTINIRNDKLKKGFLEIEDRLLNQLKKFTS</sequence>